<dbReference type="PRINTS" id="PR00081">
    <property type="entry name" value="GDHRDH"/>
</dbReference>
<dbReference type="OrthoDB" id="9803333at2"/>
<accession>A0A1U9UWW1</accession>
<dbReference type="Gene3D" id="3.40.50.720">
    <property type="entry name" value="NAD(P)-binding Rossmann-like Domain"/>
    <property type="match status" value="1"/>
</dbReference>
<dbReference type="Proteomes" id="UP000189627">
    <property type="component" value="Chromosome 2"/>
</dbReference>
<keyword evidence="3" id="KW-0520">NAD</keyword>
<dbReference type="InterPro" id="IPR002347">
    <property type="entry name" value="SDR_fam"/>
</dbReference>
<organism evidence="4 5">
    <name type="scientific">Cupriavidus necator</name>
    <name type="common">Alcaligenes eutrophus</name>
    <name type="synonym">Ralstonia eutropha</name>
    <dbReference type="NCBI Taxonomy" id="106590"/>
    <lineage>
        <taxon>Bacteria</taxon>
        <taxon>Pseudomonadati</taxon>
        <taxon>Pseudomonadota</taxon>
        <taxon>Betaproteobacteria</taxon>
        <taxon>Burkholderiales</taxon>
        <taxon>Burkholderiaceae</taxon>
        <taxon>Cupriavidus</taxon>
    </lineage>
</organism>
<dbReference type="PANTHER" id="PTHR43477:SF4">
    <property type="entry name" value="DEHYDROGENASE_REDUCTASE SDR FAMILY MEMBER 6"/>
    <property type="match status" value="1"/>
</dbReference>
<dbReference type="EMBL" id="CP017758">
    <property type="protein sequence ID" value="AQV96897.1"/>
    <property type="molecule type" value="Genomic_DNA"/>
</dbReference>
<protein>
    <submittedName>
        <fullName evidence="4">KR domain-containing protein</fullName>
    </submittedName>
</protein>
<dbReference type="Pfam" id="PF13561">
    <property type="entry name" value="adh_short_C2"/>
    <property type="match status" value="1"/>
</dbReference>
<sequence length="258" mass="27377">MDLHLTGKSVLITGGTRGIGLACAKAFVSEGAKVTVAGSTQASVEEARHELRDKEGIGVTALCADLSGPEGRQALAEHLRGADILVNNAGAIPGGGLTALSDDQWRNAWDLKVHGYIDTTRHALPEMMARGWGVIVNVIGIAARMPRYDYLCGSVGNAALSTFTRAVGAFATTRGVRVVGVNPGPTKTDRLISLYKTRALQKFGDESRWDEMLQHLPFGRAARPEEIADLVVYLASDRASYLSGVVVDADGGAQYRDG</sequence>
<dbReference type="GO" id="GO:0016491">
    <property type="term" value="F:oxidoreductase activity"/>
    <property type="evidence" value="ECO:0007669"/>
    <property type="project" value="UniProtKB-KW"/>
</dbReference>
<dbReference type="PANTHER" id="PTHR43477">
    <property type="entry name" value="DIHYDROANTICAPSIN 7-DEHYDROGENASE"/>
    <property type="match status" value="1"/>
</dbReference>
<evidence type="ECO:0000256" key="1">
    <source>
        <dbReference type="ARBA" id="ARBA00006484"/>
    </source>
</evidence>
<reference evidence="5" key="1">
    <citation type="submission" date="2017-02" db="EMBL/GenBank/DDBJ databases">
        <title>Complete genome sequence of Cupriavidus necator strain NH9, a 3-chlorobenzoate degrader.</title>
        <authorList>
            <person name="Moriuchi R."/>
            <person name="Dohra H."/>
            <person name="Ogawa N."/>
        </authorList>
    </citation>
    <scope>NUCLEOTIDE SEQUENCE [LARGE SCALE GENOMIC DNA]</scope>
    <source>
        <strain evidence="5">NH9</strain>
    </source>
</reference>
<proteinExistence type="inferred from homology"/>
<name>A0A1U9UWW1_CUPNE</name>
<dbReference type="FunFam" id="3.40.50.720:FF:000084">
    <property type="entry name" value="Short-chain dehydrogenase reductase"/>
    <property type="match status" value="1"/>
</dbReference>
<dbReference type="InterPro" id="IPR051122">
    <property type="entry name" value="SDR_DHRS6-like"/>
</dbReference>
<evidence type="ECO:0000313" key="4">
    <source>
        <dbReference type="EMBL" id="AQV96897.1"/>
    </source>
</evidence>
<dbReference type="KEGG" id="cuh:BJN34_23835"/>
<gene>
    <name evidence="4" type="ORF">BJN34_23835</name>
</gene>
<evidence type="ECO:0000256" key="3">
    <source>
        <dbReference type="ARBA" id="ARBA00023027"/>
    </source>
</evidence>
<dbReference type="AlphaFoldDB" id="A0A1U9UWW1"/>
<evidence type="ECO:0000256" key="2">
    <source>
        <dbReference type="ARBA" id="ARBA00023002"/>
    </source>
</evidence>
<dbReference type="RefSeq" id="WP_078199298.1">
    <property type="nucleotide sequence ID" value="NZ_CP017758.1"/>
</dbReference>
<dbReference type="InterPro" id="IPR036291">
    <property type="entry name" value="NAD(P)-bd_dom_sf"/>
</dbReference>
<comment type="similarity">
    <text evidence="1">Belongs to the short-chain dehydrogenases/reductases (SDR) family.</text>
</comment>
<dbReference type="SUPFAM" id="SSF51735">
    <property type="entry name" value="NAD(P)-binding Rossmann-fold domains"/>
    <property type="match status" value="1"/>
</dbReference>
<evidence type="ECO:0000313" key="5">
    <source>
        <dbReference type="Proteomes" id="UP000189627"/>
    </source>
</evidence>
<keyword evidence="2" id="KW-0560">Oxidoreductase</keyword>
<dbReference type="NCBIfam" id="NF004779">
    <property type="entry name" value="PRK06125.1"/>
    <property type="match status" value="1"/>
</dbReference>